<evidence type="ECO:0000256" key="6">
    <source>
        <dbReference type="RuleBase" id="RU367113"/>
    </source>
</evidence>
<feature type="domain" description="RAI1-like" evidence="7">
    <location>
        <begin position="16"/>
        <end position="367"/>
    </location>
</feature>
<evidence type="ECO:0000256" key="2">
    <source>
        <dbReference type="ARBA" id="ARBA00006562"/>
    </source>
</evidence>
<dbReference type="STRING" id="650164.K5VCE4"/>
<dbReference type="InterPro" id="IPR013961">
    <property type="entry name" value="RAI1"/>
</dbReference>
<dbReference type="GO" id="GO:0110155">
    <property type="term" value="P:NAD-cap decapping"/>
    <property type="evidence" value="ECO:0007669"/>
    <property type="project" value="TreeGrafter"/>
</dbReference>
<evidence type="ECO:0000313" key="9">
    <source>
        <dbReference type="Proteomes" id="UP000008370"/>
    </source>
</evidence>
<comment type="similarity">
    <text evidence="2 6">Belongs to the DXO/Dom3Z family.</text>
</comment>
<keyword evidence="9" id="KW-1185">Reference proteome</keyword>
<dbReference type="GO" id="GO:0004518">
    <property type="term" value="F:nuclease activity"/>
    <property type="evidence" value="ECO:0007669"/>
    <property type="project" value="UniProtKB-KW"/>
</dbReference>
<evidence type="ECO:0000256" key="1">
    <source>
        <dbReference type="ARBA" id="ARBA00001968"/>
    </source>
</evidence>
<dbReference type="InterPro" id="IPR039039">
    <property type="entry name" value="RAI1-like_fam"/>
</dbReference>
<comment type="subcellular location">
    <subcellularLocation>
        <location evidence="6">Nucleus</location>
    </subcellularLocation>
</comment>
<keyword evidence="6" id="KW-0540">Nuclease</keyword>
<dbReference type="GO" id="GO:0046872">
    <property type="term" value="F:metal ion binding"/>
    <property type="evidence" value="ECO:0007669"/>
    <property type="project" value="UniProtKB-KW"/>
</dbReference>
<comment type="catalytic activity">
    <reaction evidence="3">
        <text>a 5'-end (N(7)-methyl 5'-triphosphoguanosine)-ribonucleoside-ribonucleotide in mRNA + H2O = a (N(7)-methyl 5'-triphosphoguanosine)-nucleoside + a 5'-end phospho-ribonucleoside in mRNA + H(+)</text>
        <dbReference type="Rhea" id="RHEA:66928"/>
        <dbReference type="Rhea" id="RHEA-COMP:15692"/>
        <dbReference type="Rhea" id="RHEA-COMP:17313"/>
        <dbReference type="ChEBI" id="CHEBI:15377"/>
        <dbReference type="ChEBI" id="CHEBI:15378"/>
        <dbReference type="ChEBI" id="CHEBI:138282"/>
        <dbReference type="ChEBI" id="CHEBI:172876"/>
        <dbReference type="ChEBI" id="CHEBI:172877"/>
    </reaction>
    <physiologicalReaction direction="left-to-right" evidence="3">
        <dbReference type="Rhea" id="RHEA:66929"/>
    </physiologicalReaction>
</comment>
<dbReference type="OrthoDB" id="5853397at2759"/>
<dbReference type="EC" id="3.6.1.-" evidence="6"/>
<dbReference type="GO" id="GO:0034353">
    <property type="term" value="F:mRNA 5'-diphosphatase activity"/>
    <property type="evidence" value="ECO:0007669"/>
    <property type="project" value="TreeGrafter"/>
</dbReference>
<evidence type="ECO:0000256" key="3">
    <source>
        <dbReference type="ARBA" id="ARBA00044676"/>
    </source>
</evidence>
<comment type="function">
    <text evidence="6">Decapping enzyme for NAD-capped RNAs: specifically hydrolyzes the nicotinamide adenine dinucleotide (NAD) cap from a subset of RNAs by removing the entire NAD moiety from the 5'-end of an NAD-capped RNA.</text>
</comment>
<dbReference type="KEGG" id="pco:PHACADRAFT_69227"/>
<dbReference type="EMBL" id="JH930756">
    <property type="protein sequence ID" value="EKM48758.1"/>
    <property type="molecule type" value="Genomic_DNA"/>
</dbReference>
<dbReference type="InParanoid" id="K5VCE4"/>
<dbReference type="GO" id="GO:0003723">
    <property type="term" value="F:RNA binding"/>
    <property type="evidence" value="ECO:0007669"/>
    <property type="project" value="UniProtKB-KW"/>
</dbReference>
<dbReference type="RefSeq" id="XP_007402691.1">
    <property type="nucleotide sequence ID" value="XM_007402629.1"/>
</dbReference>
<dbReference type="GO" id="GO:0000166">
    <property type="term" value="F:nucleotide binding"/>
    <property type="evidence" value="ECO:0007669"/>
    <property type="project" value="UniProtKB-KW"/>
</dbReference>
<keyword evidence="6" id="KW-0479">Metal-binding</keyword>
<protein>
    <recommendedName>
        <fullName evidence="6">Decapping nuclease</fullName>
        <ecNumber evidence="6">3.6.1.-</ecNumber>
    </recommendedName>
</protein>
<dbReference type="Pfam" id="PF08652">
    <property type="entry name" value="RAI1"/>
    <property type="match status" value="1"/>
</dbReference>
<evidence type="ECO:0000256" key="5">
    <source>
        <dbReference type="ARBA" id="ARBA00048124"/>
    </source>
</evidence>
<organism evidence="8 9">
    <name type="scientific">Phanerochaete carnosa (strain HHB-10118-sp)</name>
    <name type="common">White-rot fungus</name>
    <name type="synonym">Peniophora carnosa</name>
    <dbReference type="NCBI Taxonomy" id="650164"/>
    <lineage>
        <taxon>Eukaryota</taxon>
        <taxon>Fungi</taxon>
        <taxon>Dikarya</taxon>
        <taxon>Basidiomycota</taxon>
        <taxon>Agaricomycotina</taxon>
        <taxon>Agaricomycetes</taxon>
        <taxon>Polyporales</taxon>
        <taxon>Phanerochaetaceae</taxon>
        <taxon>Phanerochaete</taxon>
    </lineage>
</organism>
<comment type="catalytic activity">
    <reaction evidence="4">
        <text>a 5'-end triphospho-ribonucleoside in mRNA + H2O = a 5'-end phospho-ribonucleoside in mRNA + diphosphate + H(+)</text>
        <dbReference type="Rhea" id="RHEA:78683"/>
        <dbReference type="Rhea" id="RHEA-COMP:15692"/>
        <dbReference type="Rhea" id="RHEA-COMP:17164"/>
        <dbReference type="ChEBI" id="CHEBI:15377"/>
        <dbReference type="ChEBI" id="CHEBI:15378"/>
        <dbReference type="ChEBI" id="CHEBI:33019"/>
        <dbReference type="ChEBI" id="CHEBI:138282"/>
        <dbReference type="ChEBI" id="CHEBI:167618"/>
    </reaction>
    <physiologicalReaction direction="left-to-right" evidence="4">
        <dbReference type="Rhea" id="RHEA:78684"/>
    </physiologicalReaction>
</comment>
<keyword evidence="6" id="KW-0547">Nucleotide-binding</keyword>
<comment type="cofactor">
    <cofactor evidence="1 6">
        <name>a divalent metal cation</name>
        <dbReference type="ChEBI" id="CHEBI:60240"/>
    </cofactor>
</comment>
<evidence type="ECO:0000313" key="8">
    <source>
        <dbReference type="EMBL" id="EKM48758.1"/>
    </source>
</evidence>
<accession>K5VCE4</accession>
<feature type="non-terminal residue" evidence="8">
    <location>
        <position position="1"/>
    </location>
</feature>
<evidence type="ECO:0000259" key="7">
    <source>
        <dbReference type="Pfam" id="PF08652"/>
    </source>
</evidence>
<feature type="non-terminal residue" evidence="8">
    <location>
        <position position="370"/>
    </location>
</feature>
<keyword evidence="6" id="KW-0694">RNA-binding</keyword>
<sequence length="370" mass="42213">FPYPSKNKVTTPVPFQQPSTLLTFSYTPERVLEFTDSALRYYVEPPLRAELKYGYERWIKKPEEKGRLDGLLKAVLKYRSRVDAGGGDGVAWLRDVAVISWRGVMTKILTAPYEDRDAWELNVMLVDGTLYLEEHLTDAKLLQKEDMEPRHRLQSYFGYSFESYCTSFRPEQREVRIEAESHPYGWGGDVDTNVQWCAVVKTKLGSQRLVIGGEVDCVRGRFQGNTDSLIELKTSLTIRGAQDEAKFEKKLLKFYFQSFLLGVPEIVVGFRTPQGQLSTIQSFKTVQIPRLVRGKPHAWDPSICLGWGHRFIEFLRSILASQPSSLGVWRAKFLPGTGVTLSLLDDLGIAEVEASDDRVGFLPRWYVDEL</sequence>
<dbReference type="GO" id="GO:0005634">
    <property type="term" value="C:nucleus"/>
    <property type="evidence" value="ECO:0007669"/>
    <property type="project" value="UniProtKB-SubCell"/>
</dbReference>
<dbReference type="GO" id="GO:0000956">
    <property type="term" value="P:nuclear-transcribed mRNA catabolic process"/>
    <property type="evidence" value="ECO:0007669"/>
    <property type="project" value="TreeGrafter"/>
</dbReference>
<dbReference type="FunCoup" id="K5VCE4">
    <property type="interactions" value="227"/>
</dbReference>
<gene>
    <name evidence="8" type="ORF">PHACADRAFT_69227</name>
</gene>
<dbReference type="PANTHER" id="PTHR12395:SF9">
    <property type="entry name" value="DECAPPING AND EXORIBONUCLEASE PROTEIN"/>
    <property type="match status" value="1"/>
</dbReference>
<proteinExistence type="inferred from homology"/>
<reference evidence="8 9" key="1">
    <citation type="journal article" date="2012" name="BMC Genomics">
        <title>Comparative genomics of the white-rot fungi, Phanerochaete carnosa and P. chrysosporium, to elucidate the genetic basis of the distinct wood types they colonize.</title>
        <authorList>
            <person name="Suzuki H."/>
            <person name="MacDonald J."/>
            <person name="Syed K."/>
            <person name="Salamov A."/>
            <person name="Hori C."/>
            <person name="Aerts A."/>
            <person name="Henrissat B."/>
            <person name="Wiebenga A."/>
            <person name="vanKuyk P.A."/>
            <person name="Barry K."/>
            <person name="Lindquist E."/>
            <person name="LaButti K."/>
            <person name="Lapidus A."/>
            <person name="Lucas S."/>
            <person name="Coutinho P."/>
            <person name="Gong Y."/>
            <person name="Samejima M."/>
            <person name="Mahadevan R."/>
            <person name="Abou-Zaid M."/>
            <person name="de Vries R.P."/>
            <person name="Igarashi K."/>
            <person name="Yadav J.S."/>
            <person name="Grigoriev I.V."/>
            <person name="Master E.R."/>
        </authorList>
    </citation>
    <scope>NUCLEOTIDE SEQUENCE [LARGE SCALE GENOMIC DNA]</scope>
    <source>
        <strain evidence="8 9">HHB-10118-sp</strain>
    </source>
</reference>
<name>K5VCE4_PHACS</name>
<evidence type="ECO:0000256" key="4">
    <source>
        <dbReference type="ARBA" id="ARBA00044692"/>
    </source>
</evidence>
<dbReference type="AlphaFoldDB" id="K5VCE4"/>
<comment type="catalytic activity">
    <reaction evidence="5">
        <text>a 5'-end NAD(+)-phospho-ribonucleoside in mRNA + H2O = a 5'-end phospho-ribonucleoside in mRNA + NAD(+) + H(+)</text>
        <dbReference type="Rhea" id="RHEA:60880"/>
        <dbReference type="Rhea" id="RHEA-COMP:15692"/>
        <dbReference type="Rhea" id="RHEA-COMP:15698"/>
        <dbReference type="ChEBI" id="CHEBI:15377"/>
        <dbReference type="ChEBI" id="CHEBI:15378"/>
        <dbReference type="ChEBI" id="CHEBI:57540"/>
        <dbReference type="ChEBI" id="CHEBI:138282"/>
        <dbReference type="ChEBI" id="CHEBI:144029"/>
    </reaction>
    <physiologicalReaction direction="left-to-right" evidence="5">
        <dbReference type="Rhea" id="RHEA:60881"/>
    </physiologicalReaction>
</comment>
<keyword evidence="6" id="KW-0378">Hydrolase</keyword>
<dbReference type="GeneID" id="18920254"/>
<dbReference type="GO" id="GO:0005829">
    <property type="term" value="C:cytosol"/>
    <property type="evidence" value="ECO:0007669"/>
    <property type="project" value="TreeGrafter"/>
</dbReference>
<dbReference type="PANTHER" id="PTHR12395">
    <property type="entry name" value="DOM-3 RELATED"/>
    <property type="match status" value="1"/>
</dbReference>
<dbReference type="Proteomes" id="UP000008370">
    <property type="component" value="Unassembled WGS sequence"/>
</dbReference>
<dbReference type="HOGENOM" id="CLU_024877_4_1_1"/>
<keyword evidence="6" id="KW-0539">Nucleus</keyword>